<dbReference type="EMBL" id="LNYN01000013">
    <property type="protein sequence ID" value="KTD37452.1"/>
    <property type="molecule type" value="Genomic_DNA"/>
</dbReference>
<reference evidence="2 3" key="1">
    <citation type="submission" date="2015-11" db="EMBL/GenBank/DDBJ databases">
        <title>Genomic analysis of 38 Legionella species identifies large and diverse effector repertoires.</title>
        <authorList>
            <person name="Burstein D."/>
            <person name="Amaro F."/>
            <person name="Zusman T."/>
            <person name="Lifshitz Z."/>
            <person name="Cohen O."/>
            <person name="Gilbert J.A."/>
            <person name="Pupko T."/>
            <person name="Shuman H.A."/>
            <person name="Segal G."/>
        </authorList>
    </citation>
    <scope>NUCLEOTIDE SEQUENCE [LARGE SCALE GENOMIC DNA]</scope>
    <source>
        <strain evidence="2 3">ATCC 43877</strain>
    </source>
</reference>
<keyword evidence="1" id="KW-0472">Membrane</keyword>
<feature type="transmembrane region" description="Helical" evidence="1">
    <location>
        <begin position="78"/>
        <end position="100"/>
    </location>
</feature>
<sequence length="113" mass="12894">MSVVFNDVLSIFFQKVFDGINLISRNEYQDLAERQGFEPWEGCPSTVFKTAAFDRSATSPTAKNTILTLDDLQMVFEIFIVLWLIGMIKVHLFYALDILIKESARECSQMSTS</sequence>
<gene>
    <name evidence="2" type="ORF">Lmor_0644</name>
</gene>
<keyword evidence="1" id="KW-1133">Transmembrane helix</keyword>
<protein>
    <submittedName>
        <fullName evidence="2">Uncharacterized protein</fullName>
    </submittedName>
</protein>
<proteinExistence type="predicted"/>
<dbReference type="Proteomes" id="UP000054985">
    <property type="component" value="Unassembled WGS sequence"/>
</dbReference>
<keyword evidence="3" id="KW-1185">Reference proteome</keyword>
<evidence type="ECO:0000256" key="1">
    <source>
        <dbReference type="SAM" id="Phobius"/>
    </source>
</evidence>
<keyword evidence="1" id="KW-0812">Transmembrane</keyword>
<accession>A0ABR5RKI2</accession>
<evidence type="ECO:0000313" key="2">
    <source>
        <dbReference type="EMBL" id="KTD37452.1"/>
    </source>
</evidence>
<name>A0ABR5RKI2_9GAMM</name>
<organism evidence="2 3">
    <name type="scientific">Legionella moravica</name>
    <dbReference type="NCBI Taxonomy" id="39962"/>
    <lineage>
        <taxon>Bacteria</taxon>
        <taxon>Pseudomonadati</taxon>
        <taxon>Pseudomonadota</taxon>
        <taxon>Gammaproteobacteria</taxon>
        <taxon>Legionellales</taxon>
        <taxon>Legionellaceae</taxon>
        <taxon>Legionella</taxon>
    </lineage>
</organism>
<comment type="caution">
    <text evidence="2">The sequence shown here is derived from an EMBL/GenBank/DDBJ whole genome shotgun (WGS) entry which is preliminary data.</text>
</comment>
<evidence type="ECO:0000313" key="3">
    <source>
        <dbReference type="Proteomes" id="UP000054985"/>
    </source>
</evidence>